<keyword evidence="5 14" id="KW-0138">CF(0)</keyword>
<evidence type="ECO:0000256" key="1">
    <source>
        <dbReference type="ARBA" id="ARBA00004162"/>
    </source>
</evidence>
<dbReference type="HAMAP" id="MF_01398">
    <property type="entry name" value="ATP_synth_b_bprime"/>
    <property type="match status" value="1"/>
</dbReference>
<comment type="subcellular location">
    <subcellularLocation>
        <location evidence="1 14">Cell membrane</location>
        <topology evidence="1 14">Single-pass membrane protein</topology>
    </subcellularLocation>
</comment>
<evidence type="ECO:0000256" key="7">
    <source>
        <dbReference type="ARBA" id="ARBA00022781"/>
    </source>
</evidence>
<dbReference type="InterPro" id="IPR005864">
    <property type="entry name" value="ATP_synth_F0_bsu_bac"/>
</dbReference>
<evidence type="ECO:0000256" key="12">
    <source>
        <dbReference type="ARBA" id="ARBA00025198"/>
    </source>
</evidence>
<evidence type="ECO:0000256" key="11">
    <source>
        <dbReference type="ARBA" id="ARBA00023310"/>
    </source>
</evidence>
<comment type="similarity">
    <text evidence="2 14 15">Belongs to the ATPase B chain family.</text>
</comment>
<dbReference type="EMBL" id="VDUX01000003">
    <property type="protein sequence ID" value="TXL61569.1"/>
    <property type="molecule type" value="Genomic_DNA"/>
</dbReference>
<feature type="coiled-coil region" evidence="16">
    <location>
        <begin position="50"/>
        <end position="105"/>
    </location>
</feature>
<dbReference type="InterPro" id="IPR028987">
    <property type="entry name" value="ATP_synth_B-like_membr_sf"/>
</dbReference>
<keyword evidence="3 14" id="KW-0813">Transport</keyword>
<dbReference type="Gene3D" id="1.20.5.620">
    <property type="entry name" value="F1F0 ATP synthase subunit B, membrane domain"/>
    <property type="match status" value="1"/>
</dbReference>
<comment type="subunit">
    <text evidence="13 14">F-type ATPases have 2 components, F(1) - the catalytic core - and F(0) - the membrane proton channel. F(1) has five subunits: alpha(3), beta(3), gamma(1), delta(1), epsilon(1). F(0) has three main subunits: a(1), b(2) and c(10-14). The alpha and beta chains form an alternating ring which encloses part of the gamma chain. F(1) is attached to F(0) by a central stalk formed by the gamma and epsilon chains, while a peripheral stalk is formed by the delta and b chains.</text>
</comment>
<keyword evidence="8 14" id="KW-1133">Transmembrane helix</keyword>
<evidence type="ECO:0000256" key="2">
    <source>
        <dbReference type="ARBA" id="ARBA00005513"/>
    </source>
</evidence>
<keyword evidence="7 14" id="KW-0375">Hydrogen ion transport</keyword>
<evidence type="ECO:0000256" key="6">
    <source>
        <dbReference type="ARBA" id="ARBA00022692"/>
    </source>
</evidence>
<accession>A0A5C8NIG0</accession>
<protein>
    <recommendedName>
        <fullName evidence="14">ATP synthase subunit b</fullName>
    </recommendedName>
    <alternativeName>
        <fullName evidence="14">ATP synthase F(0) sector subunit b</fullName>
    </alternativeName>
    <alternativeName>
        <fullName evidence="14">ATPase subunit I</fullName>
    </alternativeName>
    <alternativeName>
        <fullName evidence="14">F-type ATPase subunit b</fullName>
        <shortName evidence="14">F-ATPase subunit b</shortName>
    </alternativeName>
</protein>
<comment type="caution">
    <text evidence="18">The sequence shown here is derived from an EMBL/GenBank/DDBJ whole genome shotgun (WGS) entry which is preliminary data.</text>
</comment>
<evidence type="ECO:0000256" key="9">
    <source>
        <dbReference type="ARBA" id="ARBA00023065"/>
    </source>
</evidence>
<keyword evidence="9 14" id="KW-0406">Ion transport</keyword>
<organism evidence="18 19">
    <name type="scientific">Aeromicrobium terrae</name>
    <dbReference type="NCBI Taxonomy" id="2498846"/>
    <lineage>
        <taxon>Bacteria</taxon>
        <taxon>Bacillati</taxon>
        <taxon>Actinomycetota</taxon>
        <taxon>Actinomycetes</taxon>
        <taxon>Propionibacteriales</taxon>
        <taxon>Nocardioidaceae</taxon>
        <taxon>Aeromicrobium</taxon>
    </lineage>
</organism>
<feature type="transmembrane region" description="Helical" evidence="14">
    <location>
        <begin position="27"/>
        <end position="46"/>
    </location>
</feature>
<feature type="region of interest" description="Disordered" evidence="17">
    <location>
        <begin position="158"/>
        <end position="185"/>
    </location>
</feature>
<evidence type="ECO:0000256" key="8">
    <source>
        <dbReference type="ARBA" id="ARBA00022989"/>
    </source>
</evidence>
<dbReference type="OrthoDB" id="5243563at2"/>
<dbReference type="SUPFAM" id="SSF81573">
    <property type="entry name" value="F1F0 ATP synthase subunit B, membrane domain"/>
    <property type="match status" value="1"/>
</dbReference>
<dbReference type="NCBIfam" id="NF004412">
    <property type="entry name" value="PRK05759.1-3"/>
    <property type="match status" value="1"/>
</dbReference>
<gene>
    <name evidence="14" type="primary">atpF</name>
    <name evidence="18" type="ORF">FHP06_07450</name>
</gene>
<dbReference type="InterPro" id="IPR002146">
    <property type="entry name" value="ATP_synth_b/b'su_bac/chlpt"/>
</dbReference>
<dbReference type="NCBIfam" id="TIGR01144">
    <property type="entry name" value="ATP_synt_b"/>
    <property type="match status" value="1"/>
</dbReference>
<evidence type="ECO:0000256" key="3">
    <source>
        <dbReference type="ARBA" id="ARBA00022448"/>
    </source>
</evidence>
<dbReference type="InterPro" id="IPR050059">
    <property type="entry name" value="ATP_synthase_B_chain"/>
</dbReference>
<keyword evidence="6 14" id="KW-0812">Transmembrane</keyword>
<dbReference type="Pfam" id="PF00430">
    <property type="entry name" value="ATP-synt_B"/>
    <property type="match status" value="1"/>
</dbReference>
<sequence>MPSIILAAAEEGGSEEKNNFLVPNATFLFELVSFAIILFVLWKWILPPINNAMTERQNKIKAQFEEAEKLKAEAQAAEAENQSQLAEARAEASRIREEAREQGAQIVAQHREQAVVEAERITSAAQAQIEVERAQALAQLKNEVGTIATTLAGRIVGESFDDDERSKRSVDEFIAGLESAPKSEA</sequence>
<evidence type="ECO:0000313" key="19">
    <source>
        <dbReference type="Proteomes" id="UP000321571"/>
    </source>
</evidence>
<evidence type="ECO:0000256" key="5">
    <source>
        <dbReference type="ARBA" id="ARBA00022547"/>
    </source>
</evidence>
<dbReference type="AlphaFoldDB" id="A0A5C8NIG0"/>
<keyword evidence="11 14" id="KW-0066">ATP synthesis</keyword>
<reference evidence="18 19" key="1">
    <citation type="submission" date="2019-06" db="EMBL/GenBank/DDBJ databases">
        <title>Aeromicrobium sp. nov., isolated from a maize field.</title>
        <authorList>
            <person name="Lin S.-Y."/>
            <person name="Tsai C.-F."/>
            <person name="Young C.-C."/>
        </authorList>
    </citation>
    <scope>NUCLEOTIDE SEQUENCE [LARGE SCALE GENOMIC DNA]</scope>
    <source>
        <strain evidence="18 19">CC-CFT486</strain>
    </source>
</reference>
<dbReference type="GO" id="GO:0045259">
    <property type="term" value="C:proton-transporting ATP synthase complex"/>
    <property type="evidence" value="ECO:0007669"/>
    <property type="project" value="UniProtKB-KW"/>
</dbReference>
<keyword evidence="4 14" id="KW-1003">Cell membrane</keyword>
<dbReference type="GO" id="GO:0046933">
    <property type="term" value="F:proton-transporting ATP synthase activity, rotational mechanism"/>
    <property type="evidence" value="ECO:0007669"/>
    <property type="project" value="UniProtKB-UniRule"/>
</dbReference>
<dbReference type="Proteomes" id="UP000321571">
    <property type="component" value="Unassembled WGS sequence"/>
</dbReference>
<evidence type="ECO:0000256" key="15">
    <source>
        <dbReference type="RuleBase" id="RU003848"/>
    </source>
</evidence>
<dbReference type="CDD" id="cd06503">
    <property type="entry name" value="ATP-synt_Fo_b"/>
    <property type="match status" value="1"/>
</dbReference>
<proteinExistence type="inferred from homology"/>
<evidence type="ECO:0000313" key="18">
    <source>
        <dbReference type="EMBL" id="TXL61569.1"/>
    </source>
</evidence>
<keyword evidence="16" id="KW-0175">Coiled coil</keyword>
<evidence type="ECO:0000256" key="4">
    <source>
        <dbReference type="ARBA" id="ARBA00022475"/>
    </source>
</evidence>
<comment type="function">
    <text evidence="12 14">F(1)F(0) ATP synthase produces ATP from ADP in the presence of a proton or sodium gradient. F-type ATPases consist of two structural domains, F(1) containing the extramembraneous catalytic core and F(0) containing the membrane proton channel, linked together by a central stalk and a peripheral stalk. During catalysis, ATP synthesis in the catalytic domain of F(1) is coupled via a rotary mechanism of the central stalk subunits to proton translocation.</text>
</comment>
<keyword evidence="19" id="KW-1185">Reference proteome</keyword>
<evidence type="ECO:0000256" key="14">
    <source>
        <dbReference type="HAMAP-Rule" id="MF_01398"/>
    </source>
</evidence>
<evidence type="ECO:0000256" key="16">
    <source>
        <dbReference type="SAM" id="Coils"/>
    </source>
</evidence>
<evidence type="ECO:0000256" key="13">
    <source>
        <dbReference type="ARBA" id="ARBA00025830"/>
    </source>
</evidence>
<dbReference type="PANTHER" id="PTHR33445:SF1">
    <property type="entry name" value="ATP SYNTHASE SUBUNIT B"/>
    <property type="match status" value="1"/>
</dbReference>
<evidence type="ECO:0000256" key="10">
    <source>
        <dbReference type="ARBA" id="ARBA00023136"/>
    </source>
</evidence>
<comment type="function">
    <text evidence="14">Component of the F(0) channel, it forms part of the peripheral stalk, linking F(1) to F(0).</text>
</comment>
<dbReference type="GO" id="GO:0005886">
    <property type="term" value="C:plasma membrane"/>
    <property type="evidence" value="ECO:0007669"/>
    <property type="project" value="UniProtKB-SubCell"/>
</dbReference>
<dbReference type="PANTHER" id="PTHR33445">
    <property type="entry name" value="ATP SYNTHASE SUBUNIT B', CHLOROPLASTIC"/>
    <property type="match status" value="1"/>
</dbReference>
<dbReference type="GO" id="GO:0046961">
    <property type="term" value="F:proton-transporting ATPase activity, rotational mechanism"/>
    <property type="evidence" value="ECO:0007669"/>
    <property type="project" value="TreeGrafter"/>
</dbReference>
<name>A0A5C8NIG0_9ACTN</name>
<evidence type="ECO:0000256" key="17">
    <source>
        <dbReference type="SAM" id="MobiDB-lite"/>
    </source>
</evidence>
<keyword evidence="10 14" id="KW-0472">Membrane</keyword>